<keyword evidence="2" id="KW-1185">Reference proteome</keyword>
<dbReference type="InterPro" id="IPR029058">
    <property type="entry name" value="AB_hydrolase_fold"/>
</dbReference>
<reference evidence="3" key="1">
    <citation type="journal article" date="2019" name="Mol. Biol. Evol.">
        <title>Blast fungal genomes show frequent chromosomal changes, gene gains and losses, and effector gene turnover.</title>
        <authorList>
            <person name="Gomez Luciano L.B."/>
            <person name="Jason Tsai I."/>
            <person name="Chuma I."/>
            <person name="Tosa Y."/>
            <person name="Chen Y.H."/>
            <person name="Li J.Y."/>
            <person name="Li M.Y."/>
            <person name="Jade Lu M.Y."/>
            <person name="Nakayashiki H."/>
            <person name="Li W.H."/>
        </authorList>
    </citation>
    <scope>NUCLEOTIDE SEQUENCE</scope>
    <source>
        <strain evidence="3">NI907</strain>
    </source>
</reference>
<dbReference type="InterPro" id="IPR052897">
    <property type="entry name" value="Sec-Metab_Biosynth_Hydrolase"/>
</dbReference>
<reference evidence="3" key="2">
    <citation type="submission" date="2019-10" db="EMBL/GenBank/DDBJ databases">
        <authorList>
            <consortium name="NCBI Genome Project"/>
        </authorList>
    </citation>
    <scope>NUCLEOTIDE SEQUENCE</scope>
    <source>
        <strain evidence="3">NI907</strain>
    </source>
</reference>
<dbReference type="Pfam" id="PF12697">
    <property type="entry name" value="Abhydrolase_6"/>
    <property type="match status" value="1"/>
</dbReference>
<dbReference type="GeneID" id="41967351"/>
<evidence type="ECO:0000313" key="2">
    <source>
        <dbReference type="Proteomes" id="UP000515153"/>
    </source>
</evidence>
<dbReference type="AlphaFoldDB" id="A0A6P8AMH5"/>
<reference evidence="3" key="3">
    <citation type="submission" date="2025-08" db="UniProtKB">
        <authorList>
            <consortium name="RefSeq"/>
        </authorList>
    </citation>
    <scope>IDENTIFICATION</scope>
    <source>
        <strain evidence="3">NI907</strain>
    </source>
</reference>
<gene>
    <name evidence="3" type="ORF">PgNI_12500</name>
</gene>
<dbReference type="Proteomes" id="UP000515153">
    <property type="component" value="Unplaced"/>
</dbReference>
<feature type="domain" description="AB hydrolase-1" evidence="1">
    <location>
        <begin position="6"/>
        <end position="243"/>
    </location>
</feature>
<evidence type="ECO:0000259" key="1">
    <source>
        <dbReference type="Pfam" id="PF12697"/>
    </source>
</evidence>
<dbReference type="RefSeq" id="XP_030976086.1">
    <property type="nucleotide sequence ID" value="XM_031132448.1"/>
</dbReference>
<dbReference type="Gene3D" id="3.40.50.1820">
    <property type="entry name" value="alpha/beta hydrolase"/>
    <property type="match status" value="1"/>
</dbReference>
<dbReference type="KEGG" id="pgri:PgNI_12500"/>
<evidence type="ECO:0000313" key="3">
    <source>
        <dbReference type="RefSeq" id="XP_030976086.1"/>
    </source>
</evidence>
<sequence>MSPTLVISPGSFAPAALYTEFVAVLKKHGIESVVVSSPSVGRHEGKPPASMMDDADEIVRVVGELLNAGKEVVLLAHSYGGIPAAQSMERLSIKQRTAAGKKDGVAKMIYLTAIALPVGASSMDSFNPKDAPHLMKTDGEYMEVVPQGVVDTTFSDLPPEEGLEWAKKMPCHSVKSFEEKLKYPGYNDVEMHYILCELDALIPPVAQETMVSMIKESSGKEVKVHRLPAGHVPTVSAPEKLAELLKTIV</sequence>
<dbReference type="PANTHER" id="PTHR37017:SF13">
    <property type="entry name" value="AB HYDROLASE-1 DOMAIN-CONTAINING PROTEIN"/>
    <property type="match status" value="1"/>
</dbReference>
<dbReference type="OrthoDB" id="1263307at2759"/>
<proteinExistence type="predicted"/>
<dbReference type="SUPFAM" id="SSF53474">
    <property type="entry name" value="alpha/beta-Hydrolases"/>
    <property type="match status" value="1"/>
</dbReference>
<dbReference type="PANTHER" id="PTHR37017">
    <property type="entry name" value="AB HYDROLASE-1 DOMAIN-CONTAINING PROTEIN-RELATED"/>
    <property type="match status" value="1"/>
</dbReference>
<accession>A0A6P8AMH5</accession>
<dbReference type="InterPro" id="IPR000073">
    <property type="entry name" value="AB_hydrolase_1"/>
</dbReference>
<organism evidence="2 3">
    <name type="scientific">Pyricularia grisea</name>
    <name type="common">Crabgrass-specific blast fungus</name>
    <name type="synonym">Magnaporthe grisea</name>
    <dbReference type="NCBI Taxonomy" id="148305"/>
    <lineage>
        <taxon>Eukaryota</taxon>
        <taxon>Fungi</taxon>
        <taxon>Dikarya</taxon>
        <taxon>Ascomycota</taxon>
        <taxon>Pezizomycotina</taxon>
        <taxon>Sordariomycetes</taxon>
        <taxon>Sordariomycetidae</taxon>
        <taxon>Magnaporthales</taxon>
        <taxon>Pyriculariaceae</taxon>
        <taxon>Pyricularia</taxon>
    </lineage>
</organism>
<protein>
    <recommendedName>
        <fullName evidence="1">AB hydrolase-1 domain-containing protein</fullName>
    </recommendedName>
</protein>
<name>A0A6P8AMH5_PYRGI</name>